<dbReference type="Pfam" id="PF04463">
    <property type="entry name" value="2-thiour_desulf"/>
    <property type="match status" value="1"/>
</dbReference>
<name>A0A5B8XZ22_9DELT</name>
<dbReference type="PANTHER" id="PTHR30087:SF1">
    <property type="entry name" value="HYPOTHETICAL CYTOSOLIC PROTEIN"/>
    <property type="match status" value="1"/>
</dbReference>
<dbReference type="PANTHER" id="PTHR30087">
    <property type="entry name" value="INNER MEMBRANE PROTEIN"/>
    <property type="match status" value="1"/>
</dbReference>
<dbReference type="InterPro" id="IPR007553">
    <property type="entry name" value="2-thiour_desulf"/>
</dbReference>
<protein>
    <submittedName>
        <fullName evidence="1">DUF523 domain-containing protein</fullName>
    </submittedName>
</protein>
<evidence type="ECO:0000313" key="1">
    <source>
        <dbReference type="EMBL" id="QED29223.1"/>
    </source>
</evidence>
<proteinExistence type="predicted"/>
<dbReference type="EMBL" id="CP042467">
    <property type="protein sequence ID" value="QED29223.1"/>
    <property type="molecule type" value="Genomic_DNA"/>
</dbReference>
<reference evidence="1 2" key="1">
    <citation type="submission" date="2019-08" db="EMBL/GenBank/DDBJ databases">
        <authorList>
            <person name="Liang Q."/>
        </authorList>
    </citation>
    <scope>NUCLEOTIDE SEQUENCE [LARGE SCALE GENOMIC DNA]</scope>
    <source>
        <strain evidence="1 2">V1718</strain>
    </source>
</reference>
<gene>
    <name evidence="1" type="ORF">FRD01_18655</name>
</gene>
<dbReference type="AlphaFoldDB" id="A0A5B8XZ22"/>
<accession>A0A5B8XZ22</accession>
<dbReference type="RefSeq" id="WP_146962441.1">
    <property type="nucleotide sequence ID" value="NZ_CP042467.1"/>
</dbReference>
<dbReference type="Proteomes" id="UP000321595">
    <property type="component" value="Chromosome"/>
</dbReference>
<evidence type="ECO:0000313" key="2">
    <source>
        <dbReference type="Proteomes" id="UP000321595"/>
    </source>
</evidence>
<dbReference type="KEGG" id="bbae:FRD01_18655"/>
<dbReference type="OrthoDB" id="495783at2"/>
<sequence length="162" mass="17278">MKAASKILVSACLIGQKVRYDGAANESAHPVLLRWLEAERVVPFCPECAGGLPVPRPPAEIVGGVGMDVVLGHAAVRTRNADVSEYFLKGAQAALARCEELGIRVALLKARSPSCGSTQIYDGSFSRTLKEGEGVTTALLRQHGIEVFSEDEFELADQALGR</sequence>
<keyword evidence="2" id="KW-1185">Reference proteome</keyword>
<organism evidence="1 2">
    <name type="scientific">Microvenator marinus</name>
    <dbReference type="NCBI Taxonomy" id="2600177"/>
    <lineage>
        <taxon>Bacteria</taxon>
        <taxon>Deltaproteobacteria</taxon>
        <taxon>Bradymonadales</taxon>
        <taxon>Microvenatoraceae</taxon>
        <taxon>Microvenator</taxon>
    </lineage>
</organism>